<protein>
    <submittedName>
        <fullName evidence="1">Uncharacterized protein</fullName>
    </submittedName>
</protein>
<dbReference type="Proteomes" id="UP000480570">
    <property type="component" value="Unassembled WGS sequence"/>
</dbReference>
<dbReference type="AlphaFoldDB" id="A0A7C9J4C6"/>
<sequence length="119" mass="13581">MKVILLSNRILLAVDILALSGHKTSETNLALFLGTDNNRLGKAVSLLKKRRLLNETTGRKIYTLTQFGHDKVRVLHKRCDTVGAIMQQVPESMMLNGDGMMIKAPRLSYWGHRLDYFRR</sequence>
<proteinExistence type="predicted"/>
<organism evidence="1 2">
    <name type="scientific">Furfurilactobacillus rossiae</name>
    <dbReference type="NCBI Taxonomy" id="231049"/>
    <lineage>
        <taxon>Bacteria</taxon>
        <taxon>Bacillati</taxon>
        <taxon>Bacillota</taxon>
        <taxon>Bacilli</taxon>
        <taxon>Lactobacillales</taxon>
        <taxon>Lactobacillaceae</taxon>
        <taxon>Furfurilactobacillus</taxon>
    </lineage>
</organism>
<comment type="caution">
    <text evidence="1">The sequence shown here is derived from an EMBL/GenBank/DDBJ whole genome shotgun (WGS) entry which is preliminary data.</text>
</comment>
<accession>A0A7C9J4C6</accession>
<evidence type="ECO:0000313" key="2">
    <source>
        <dbReference type="Proteomes" id="UP000480570"/>
    </source>
</evidence>
<name>A0A7C9J4C6_9LACO</name>
<evidence type="ECO:0000313" key="1">
    <source>
        <dbReference type="EMBL" id="MYV06077.1"/>
    </source>
</evidence>
<reference evidence="1 2" key="1">
    <citation type="journal article" date="2019" name="Appl. Environ. Microbiol.">
        <title>Genetic determinants of hydroxycinnamic acid metabolism in heterofermentative lactobacilli.</title>
        <authorList>
            <person name="Gaur G."/>
            <person name="Oh J.H."/>
            <person name="Filannino P."/>
            <person name="Gobbetti M."/>
            <person name="van Pijkeren J.P."/>
            <person name="Ganzle M.G."/>
        </authorList>
    </citation>
    <scope>NUCLEOTIDE SEQUENCE [LARGE SCALE GENOMIC DNA]</scope>
    <source>
        <strain evidence="1 2">FUA3583</strain>
    </source>
</reference>
<dbReference type="EMBL" id="WEZT01000020">
    <property type="protein sequence ID" value="MYV06077.1"/>
    <property type="molecule type" value="Genomic_DNA"/>
</dbReference>
<gene>
    <name evidence="1" type="ORF">GB992_09575</name>
</gene>